<dbReference type="NCBIfam" id="TIGR00241">
    <property type="entry name" value="CoA_E_activ"/>
    <property type="match status" value="1"/>
</dbReference>
<dbReference type="CDD" id="cd24036">
    <property type="entry name" value="ASKHA_NBD_BcrAD_BadFG_HgdC_HadI"/>
    <property type="match status" value="1"/>
</dbReference>
<dbReference type="GO" id="GO:0051536">
    <property type="term" value="F:iron-sulfur cluster binding"/>
    <property type="evidence" value="ECO:0007669"/>
    <property type="project" value="UniProtKB-KW"/>
</dbReference>
<evidence type="ECO:0000256" key="1">
    <source>
        <dbReference type="ARBA" id="ARBA00001966"/>
    </source>
</evidence>
<dbReference type="Gene3D" id="3.30.420.40">
    <property type="match status" value="2"/>
</dbReference>
<proteinExistence type="predicted"/>
<evidence type="ECO:0000313" key="6">
    <source>
        <dbReference type="EMBL" id="BBO81140.1"/>
    </source>
</evidence>
<dbReference type="InterPro" id="IPR051805">
    <property type="entry name" value="Dehydratase_Activator_Redct"/>
</dbReference>
<name>A0A5K7ZPU5_9BACT</name>
<sequence length="269" mass="28947">MNVSDASRAPIFAGVDVGASHTKVALIDASGQLLGNAVKKSGVDFSATAATCLNRALAMTDCRPEQVKRCISTGYGRHNVTYANGNRTEIGCHALGCYFYFSEAITVIDIGGQDNKIIKLDAGGRRISFKMNRKCAAGTGAFLEEMSLRLDIPLSAMDALARQSTEIVNIGSYCTVFSATEVLEYIRHGKRVQDIVKGLYVSVVRRVLEMDAMTENVVMSGGVVAHHPFLVDLAEEQIGRKIRTPPFPQLAGAIGAALYARNGNTNKNE</sequence>
<evidence type="ECO:0000256" key="4">
    <source>
        <dbReference type="ARBA" id="ARBA00023014"/>
    </source>
</evidence>
<dbReference type="Pfam" id="PF01869">
    <property type="entry name" value="BcrAD_BadFG"/>
    <property type="match status" value="1"/>
</dbReference>
<organism evidence="6 7">
    <name type="scientific">Desulfosarcina ovata subsp. sediminis</name>
    <dbReference type="NCBI Taxonomy" id="885957"/>
    <lineage>
        <taxon>Bacteria</taxon>
        <taxon>Pseudomonadati</taxon>
        <taxon>Thermodesulfobacteriota</taxon>
        <taxon>Desulfobacteria</taxon>
        <taxon>Desulfobacterales</taxon>
        <taxon>Desulfosarcinaceae</taxon>
        <taxon>Desulfosarcina</taxon>
    </lineage>
</organism>
<dbReference type="InterPro" id="IPR002731">
    <property type="entry name" value="ATPase_BadF"/>
</dbReference>
<dbReference type="InterPro" id="IPR043129">
    <property type="entry name" value="ATPase_NBD"/>
</dbReference>
<gene>
    <name evidence="6" type="ORF">DSCO28_17060</name>
</gene>
<evidence type="ECO:0000313" key="7">
    <source>
        <dbReference type="Proteomes" id="UP000425960"/>
    </source>
</evidence>
<keyword evidence="4" id="KW-0411">Iron-sulfur</keyword>
<dbReference type="PANTHER" id="PTHR32329">
    <property type="entry name" value="BIFUNCTIONAL PROTEIN [INCLUDES 2-HYDROXYACYL-COA DEHYDRATASE (N-TER) AND ITS ACTIVATOR DOMAIN (C_TERM)-RELATED"/>
    <property type="match status" value="1"/>
</dbReference>
<dbReference type="AlphaFoldDB" id="A0A5K7ZPU5"/>
<dbReference type="EMBL" id="AP021876">
    <property type="protein sequence ID" value="BBO81140.1"/>
    <property type="molecule type" value="Genomic_DNA"/>
</dbReference>
<dbReference type="InterPro" id="IPR008275">
    <property type="entry name" value="CoA_E_activase_dom"/>
</dbReference>
<feature type="domain" description="ATPase BadF/BadG/BcrA/BcrD type" evidence="5">
    <location>
        <begin position="14"/>
        <end position="260"/>
    </location>
</feature>
<dbReference type="PANTHER" id="PTHR32329:SF2">
    <property type="entry name" value="BIFUNCTIONAL PROTEIN [INCLUDES 2-HYDROXYACYL-COA DEHYDRATASE (N-TER) AND ITS ACTIVATOR DOMAIN (C_TERM)"/>
    <property type="match status" value="1"/>
</dbReference>
<comment type="cofactor">
    <cofactor evidence="1">
        <name>[4Fe-4S] cluster</name>
        <dbReference type="ChEBI" id="CHEBI:49883"/>
    </cofactor>
</comment>
<evidence type="ECO:0000256" key="3">
    <source>
        <dbReference type="ARBA" id="ARBA00023004"/>
    </source>
</evidence>
<accession>A0A5K7ZPU5</accession>
<dbReference type="GO" id="GO:0046872">
    <property type="term" value="F:metal ion binding"/>
    <property type="evidence" value="ECO:0007669"/>
    <property type="project" value="UniProtKB-KW"/>
</dbReference>
<keyword evidence="2" id="KW-0479">Metal-binding</keyword>
<dbReference type="KEGG" id="dov:DSCO28_17060"/>
<dbReference type="Proteomes" id="UP000425960">
    <property type="component" value="Chromosome"/>
</dbReference>
<dbReference type="SUPFAM" id="SSF53067">
    <property type="entry name" value="Actin-like ATPase domain"/>
    <property type="match status" value="1"/>
</dbReference>
<evidence type="ECO:0000259" key="5">
    <source>
        <dbReference type="Pfam" id="PF01869"/>
    </source>
</evidence>
<dbReference type="RefSeq" id="WP_155321924.1">
    <property type="nucleotide sequence ID" value="NZ_AP021876.1"/>
</dbReference>
<protein>
    <submittedName>
        <fullName evidence="6">2-hydroxyglutaryl-CoA dehydratase</fullName>
    </submittedName>
</protein>
<reference evidence="6 7" key="1">
    <citation type="submission" date="2019-11" db="EMBL/GenBank/DDBJ databases">
        <title>Comparative genomics of hydrocarbon-degrading Desulfosarcina strains.</title>
        <authorList>
            <person name="Watanabe M."/>
            <person name="Kojima H."/>
            <person name="Fukui M."/>
        </authorList>
    </citation>
    <scope>NUCLEOTIDE SEQUENCE [LARGE SCALE GENOMIC DNA]</scope>
    <source>
        <strain evidence="6 7">28bB2T</strain>
    </source>
</reference>
<keyword evidence="3" id="KW-0408">Iron</keyword>
<evidence type="ECO:0000256" key="2">
    <source>
        <dbReference type="ARBA" id="ARBA00022723"/>
    </source>
</evidence>